<accession>A0ABS2VIZ7</accession>
<feature type="compositionally biased region" description="Low complexity" evidence="1">
    <location>
        <begin position="57"/>
        <end position="68"/>
    </location>
</feature>
<keyword evidence="3" id="KW-1185">Reference proteome</keyword>
<evidence type="ECO:0000313" key="3">
    <source>
        <dbReference type="Proteomes" id="UP000788262"/>
    </source>
</evidence>
<dbReference type="Proteomes" id="UP000788262">
    <property type="component" value="Unassembled WGS sequence"/>
</dbReference>
<name>A0ABS2VIZ7_STRAS</name>
<feature type="region of interest" description="Disordered" evidence="1">
    <location>
        <begin position="99"/>
        <end position="139"/>
    </location>
</feature>
<protein>
    <recommendedName>
        <fullName evidence="4">Secreted protein</fullName>
    </recommendedName>
</protein>
<dbReference type="EMBL" id="JAFFZS010000001">
    <property type="protein sequence ID" value="MBN0043061.1"/>
    <property type="molecule type" value="Genomic_DNA"/>
</dbReference>
<evidence type="ECO:0000256" key="1">
    <source>
        <dbReference type="SAM" id="MobiDB-lite"/>
    </source>
</evidence>
<organism evidence="2 3">
    <name type="scientific">Streptomyces actuosus</name>
    <dbReference type="NCBI Taxonomy" id="1885"/>
    <lineage>
        <taxon>Bacteria</taxon>
        <taxon>Bacillati</taxon>
        <taxon>Actinomycetota</taxon>
        <taxon>Actinomycetes</taxon>
        <taxon>Kitasatosporales</taxon>
        <taxon>Streptomycetaceae</taxon>
        <taxon>Streptomyces</taxon>
    </lineage>
</organism>
<feature type="region of interest" description="Disordered" evidence="1">
    <location>
        <begin position="54"/>
        <end position="74"/>
    </location>
</feature>
<proteinExistence type="predicted"/>
<reference evidence="2 3" key="1">
    <citation type="submission" date="2021-02" db="EMBL/GenBank/DDBJ databases">
        <title>Whole genome sequencing of Streptomyces actuosus VRA1.</title>
        <authorList>
            <person name="Sen G."/>
            <person name="Sen A."/>
        </authorList>
    </citation>
    <scope>NUCLEOTIDE SEQUENCE [LARGE SCALE GENOMIC DNA]</scope>
    <source>
        <strain evidence="2 3">VRA1</strain>
    </source>
</reference>
<feature type="compositionally biased region" description="Low complexity" evidence="1">
    <location>
        <begin position="113"/>
        <end position="122"/>
    </location>
</feature>
<evidence type="ECO:0000313" key="2">
    <source>
        <dbReference type="EMBL" id="MBN0043061.1"/>
    </source>
</evidence>
<sequence length="150" mass="14959">MTTAAPRRAGYRSGSVRWVRTSVVALLMALAVLVHHDATSPVVSARAVGSMAGSDHTSATAIPTAASTGHDTAPRPAGTVMDAPGGDCAGTAMQHCSTADVSTAQSVPPPAASTPAARSDAVPGGPALHGLPRTSHRAPPDLSVLSRLLI</sequence>
<dbReference type="RefSeq" id="WP_205381256.1">
    <property type="nucleotide sequence ID" value="NZ_JAFFZS010000001.1"/>
</dbReference>
<evidence type="ECO:0008006" key="4">
    <source>
        <dbReference type="Google" id="ProtNLM"/>
    </source>
</evidence>
<comment type="caution">
    <text evidence="2">The sequence shown here is derived from an EMBL/GenBank/DDBJ whole genome shotgun (WGS) entry which is preliminary data.</text>
</comment>
<gene>
    <name evidence="2" type="ORF">JS756_02815</name>
</gene>